<evidence type="ECO:0000256" key="1">
    <source>
        <dbReference type="ARBA" id="ARBA00005171"/>
    </source>
</evidence>
<dbReference type="InterPro" id="IPR027417">
    <property type="entry name" value="P-loop_NTPase"/>
</dbReference>
<dbReference type="InterPro" id="IPR004468">
    <property type="entry name" value="CTP_synthase"/>
</dbReference>
<protein>
    <recommendedName>
        <fullName evidence="10">CTP synthase</fullName>
        <ecNumber evidence="10">6.3.4.2</ecNumber>
    </recommendedName>
    <alternativeName>
        <fullName evidence="10">UTP--ammonia ligase</fullName>
    </alternativeName>
</protein>
<keyword evidence="6 10" id="KW-0315">Glutamine amidotransferase</keyword>
<dbReference type="InterPro" id="IPR033828">
    <property type="entry name" value="GATase1_CTP_Synthase"/>
</dbReference>
<dbReference type="GO" id="GO:0005737">
    <property type="term" value="C:cytoplasm"/>
    <property type="evidence" value="ECO:0007669"/>
    <property type="project" value="TreeGrafter"/>
</dbReference>
<keyword evidence="3 10" id="KW-0436">Ligase</keyword>
<comment type="pathway">
    <text evidence="1 10">Pyrimidine metabolism; CTP biosynthesis via de novo pathway; CTP from UDP: step 2/2.</text>
</comment>
<dbReference type="CDD" id="cd01746">
    <property type="entry name" value="GATase1_CTP_Synthase"/>
    <property type="match status" value="1"/>
</dbReference>
<keyword evidence="7 10" id="KW-0665">Pyrimidine biosynthesis</keyword>
<comment type="similarity">
    <text evidence="2 10">Belongs to the CTP synthase family.</text>
</comment>
<dbReference type="GO" id="GO:0003883">
    <property type="term" value="F:CTP synthase activity"/>
    <property type="evidence" value="ECO:0007669"/>
    <property type="project" value="UniProtKB-UniRule"/>
</dbReference>
<dbReference type="CDD" id="cd03113">
    <property type="entry name" value="CTPS_N"/>
    <property type="match status" value="1"/>
</dbReference>
<accession>A0A131YKL1</accession>
<dbReference type="Gene3D" id="3.40.50.300">
    <property type="entry name" value="P-loop containing nucleotide triphosphate hydrolases"/>
    <property type="match status" value="1"/>
</dbReference>
<feature type="compositionally biased region" description="Basic residues" evidence="11">
    <location>
        <begin position="745"/>
        <end position="754"/>
    </location>
</feature>
<evidence type="ECO:0000259" key="13">
    <source>
        <dbReference type="Pfam" id="PF06418"/>
    </source>
</evidence>
<feature type="compositionally biased region" description="Basic and acidic residues" evidence="11">
    <location>
        <begin position="636"/>
        <end position="669"/>
    </location>
</feature>
<evidence type="ECO:0000256" key="9">
    <source>
        <dbReference type="ARBA" id="ARBA00047781"/>
    </source>
</evidence>
<dbReference type="GO" id="GO:0005524">
    <property type="term" value="F:ATP binding"/>
    <property type="evidence" value="ECO:0007669"/>
    <property type="project" value="UniProtKB-KW"/>
</dbReference>
<feature type="domain" description="Glutamine amidotransferase" evidence="12">
    <location>
        <begin position="344"/>
        <end position="574"/>
    </location>
</feature>
<keyword evidence="4 10" id="KW-0547">Nucleotide-binding</keyword>
<dbReference type="InterPro" id="IPR029062">
    <property type="entry name" value="Class_I_gatase-like"/>
</dbReference>
<evidence type="ECO:0000259" key="12">
    <source>
        <dbReference type="Pfam" id="PF00117"/>
    </source>
</evidence>
<evidence type="ECO:0000256" key="5">
    <source>
        <dbReference type="ARBA" id="ARBA00022840"/>
    </source>
</evidence>
<dbReference type="AlphaFoldDB" id="A0A131YKL1"/>
<dbReference type="Gene3D" id="3.40.50.880">
    <property type="match status" value="1"/>
</dbReference>
<name>A0A131YKL1_RHIAP</name>
<feature type="region of interest" description="Disordered" evidence="11">
    <location>
        <begin position="599"/>
        <end position="765"/>
    </location>
</feature>
<dbReference type="GO" id="GO:0044210">
    <property type="term" value="P:'de novo' CTP biosynthetic process"/>
    <property type="evidence" value="ECO:0007669"/>
    <property type="project" value="UniProtKB-UniRule"/>
</dbReference>
<dbReference type="NCBIfam" id="TIGR00337">
    <property type="entry name" value="PyrG"/>
    <property type="match status" value="1"/>
</dbReference>
<dbReference type="HAMAP" id="MF_01227">
    <property type="entry name" value="PyrG"/>
    <property type="match status" value="1"/>
</dbReference>
<evidence type="ECO:0000256" key="6">
    <source>
        <dbReference type="ARBA" id="ARBA00022962"/>
    </source>
</evidence>
<dbReference type="FunFam" id="3.40.50.880:FF:000005">
    <property type="entry name" value="CTP synthase"/>
    <property type="match status" value="1"/>
</dbReference>
<evidence type="ECO:0000256" key="4">
    <source>
        <dbReference type="ARBA" id="ARBA00022741"/>
    </source>
</evidence>
<organism evidence="14">
    <name type="scientific">Rhipicephalus appendiculatus</name>
    <name type="common">Brown ear tick</name>
    <dbReference type="NCBI Taxonomy" id="34631"/>
    <lineage>
        <taxon>Eukaryota</taxon>
        <taxon>Metazoa</taxon>
        <taxon>Ecdysozoa</taxon>
        <taxon>Arthropoda</taxon>
        <taxon>Chelicerata</taxon>
        <taxon>Arachnida</taxon>
        <taxon>Acari</taxon>
        <taxon>Parasitiformes</taxon>
        <taxon>Ixodida</taxon>
        <taxon>Ixodoidea</taxon>
        <taxon>Ixodidae</taxon>
        <taxon>Rhipicephalinae</taxon>
        <taxon>Rhipicephalus</taxon>
        <taxon>Rhipicephalus</taxon>
    </lineage>
</organism>
<evidence type="ECO:0000256" key="3">
    <source>
        <dbReference type="ARBA" id="ARBA00022598"/>
    </source>
</evidence>
<dbReference type="SUPFAM" id="SSF52317">
    <property type="entry name" value="Class I glutamine amidotransferase-like"/>
    <property type="match status" value="1"/>
</dbReference>
<reference evidence="14" key="1">
    <citation type="journal article" date="2016" name="Ticks Tick Borne Dis.">
        <title>De novo assembly and annotation of the salivary gland transcriptome of Rhipicephalus appendiculatus male and female ticks during blood feeding.</title>
        <authorList>
            <person name="de Castro M.H."/>
            <person name="de Klerk D."/>
            <person name="Pienaar R."/>
            <person name="Latif A.A."/>
            <person name="Rees D.J."/>
            <person name="Mans B.J."/>
        </authorList>
    </citation>
    <scope>NUCLEOTIDE SEQUENCE</scope>
    <source>
        <tissue evidence="14">Salivary glands</tissue>
    </source>
</reference>
<evidence type="ECO:0000256" key="11">
    <source>
        <dbReference type="SAM" id="MobiDB-lite"/>
    </source>
</evidence>
<evidence type="ECO:0000256" key="7">
    <source>
        <dbReference type="ARBA" id="ARBA00022975"/>
    </source>
</evidence>
<sequence>MTRALRLAVTVRSHLTLVSKGNVPRSRTPPVAAMKYILVTGGVISGIGKGVIASSVGTILKSCGLQVTSIKIDPYINIDAGTFSPYEHGEVYVLDDGGEVDLDLGNYERFLDITLHRDNNITTGKIYQHVINKERKGDYLGKTVQVVPHITDAIQEWVQKVALIPVNDSNQTPEVCIIELGGTIGDIEGMPFVEAFRQFQFRVKRENFCCVHVSLVPQPKSTGEHKTKPTQASVRELRGLGLSPDLIVCRSENEITKAVKDKISNFCHVEPRQVLCMHDVPSIYHVPIFMEEQGIVELFAERLHLQVPTPRPRRLMYKWRDLALKTERLRREVTIALVGKYIKLQDAYSSVIKALQHAALACNHRLMIMYIDAEELEPTMKAEHPVKFHAAWQNLCVADGIIVPGGFGSRGVEGKIAAIEWARKNKKPFLGVCLGLQCAVIEFSRNVLGWQDANSAEIDSKTSHPVIIEMPEHNVGQMGGTMRLGKRETIFNTEDSLLRKLYQNAEKIEERHRHRYEVNPSHVPELEKAGLKFVGKDTSGKRMEVIELSDHPYFVGVQFHPEYISRPLKPSPPYMGLVLASCGRLNGFLLRGCRMSPRQLSDVSSSSEEEVHESVPVCVEEDATGVPVRVSGPSRESVKHHDLHHELHHDLHHTSHHDLHHTGHHDLHHTSHQGAHSGTMTPGFSRSEDYRSVATCNDDPDPPSDTEDRLSSQRCNGKILTAEEADKAHDSNCLNAKPSKSDKSLKHRAFRYGIRKGSSSYTSDN</sequence>
<dbReference type="GO" id="GO:0019856">
    <property type="term" value="P:pyrimidine nucleobase biosynthetic process"/>
    <property type="evidence" value="ECO:0007669"/>
    <property type="project" value="TreeGrafter"/>
</dbReference>
<dbReference type="PANTHER" id="PTHR11550">
    <property type="entry name" value="CTP SYNTHASE"/>
    <property type="match status" value="1"/>
</dbReference>
<feature type="domain" description="CTP synthase N-terminal" evidence="13">
    <location>
        <begin position="35"/>
        <end position="305"/>
    </location>
</feature>
<evidence type="ECO:0000256" key="10">
    <source>
        <dbReference type="RuleBase" id="RU810713"/>
    </source>
</evidence>
<evidence type="ECO:0000256" key="2">
    <source>
        <dbReference type="ARBA" id="ARBA00007533"/>
    </source>
</evidence>
<dbReference type="EC" id="6.3.4.2" evidence="10"/>
<evidence type="ECO:0000256" key="8">
    <source>
        <dbReference type="ARBA" id="ARBA00037348"/>
    </source>
</evidence>
<dbReference type="FunFam" id="3.40.50.300:FF:000207">
    <property type="entry name" value="CTP synthase"/>
    <property type="match status" value="1"/>
</dbReference>
<dbReference type="Pfam" id="PF00117">
    <property type="entry name" value="GATase"/>
    <property type="match status" value="1"/>
</dbReference>
<dbReference type="GO" id="GO:0042802">
    <property type="term" value="F:identical protein binding"/>
    <property type="evidence" value="ECO:0007669"/>
    <property type="project" value="TreeGrafter"/>
</dbReference>
<keyword evidence="5 10" id="KW-0067">ATP-binding</keyword>
<comment type="function">
    <text evidence="8">Catalyzes the ATP-dependent amination of UTP to CTP with either L-glutamine or ammonia as the source of nitrogen. Constitutes the rate-limiting enzyme in the synthesis of cytosine nucleotides.</text>
</comment>
<evidence type="ECO:0000313" key="14">
    <source>
        <dbReference type="EMBL" id="JAP78606.1"/>
    </source>
</evidence>
<dbReference type="GO" id="GO:0097268">
    <property type="term" value="C:cytoophidium"/>
    <property type="evidence" value="ECO:0007669"/>
    <property type="project" value="TreeGrafter"/>
</dbReference>
<dbReference type="InterPro" id="IPR017456">
    <property type="entry name" value="CTP_synthase_N"/>
</dbReference>
<dbReference type="UniPathway" id="UPA00159">
    <property type="reaction ID" value="UER00277"/>
</dbReference>
<dbReference type="PROSITE" id="PS51273">
    <property type="entry name" value="GATASE_TYPE_1"/>
    <property type="match status" value="1"/>
</dbReference>
<dbReference type="SUPFAM" id="SSF52540">
    <property type="entry name" value="P-loop containing nucleoside triphosphate hydrolases"/>
    <property type="match status" value="1"/>
</dbReference>
<dbReference type="PANTHER" id="PTHR11550:SF0">
    <property type="entry name" value="CTP SYNTHASE-RELATED"/>
    <property type="match status" value="1"/>
</dbReference>
<dbReference type="InterPro" id="IPR017926">
    <property type="entry name" value="GATASE"/>
</dbReference>
<dbReference type="Pfam" id="PF06418">
    <property type="entry name" value="CTP_synth_N"/>
    <property type="match status" value="1"/>
</dbReference>
<comment type="catalytic activity">
    <reaction evidence="9 10">
        <text>UTP + L-glutamine + ATP + H2O = CTP + L-glutamate + ADP + phosphate + 2 H(+)</text>
        <dbReference type="Rhea" id="RHEA:26426"/>
        <dbReference type="ChEBI" id="CHEBI:15377"/>
        <dbReference type="ChEBI" id="CHEBI:15378"/>
        <dbReference type="ChEBI" id="CHEBI:29985"/>
        <dbReference type="ChEBI" id="CHEBI:30616"/>
        <dbReference type="ChEBI" id="CHEBI:37563"/>
        <dbReference type="ChEBI" id="CHEBI:43474"/>
        <dbReference type="ChEBI" id="CHEBI:46398"/>
        <dbReference type="ChEBI" id="CHEBI:58359"/>
        <dbReference type="ChEBI" id="CHEBI:456216"/>
        <dbReference type="EC" id="6.3.4.2"/>
    </reaction>
</comment>
<dbReference type="EMBL" id="GEDV01009951">
    <property type="protein sequence ID" value="JAP78606.1"/>
    <property type="molecule type" value="Transcribed_RNA"/>
</dbReference>
<proteinExistence type="inferred from homology"/>
<feature type="compositionally biased region" description="Polar residues" evidence="11">
    <location>
        <begin position="673"/>
        <end position="684"/>
    </location>
</feature>
<dbReference type="NCBIfam" id="NF003792">
    <property type="entry name" value="PRK05380.1"/>
    <property type="match status" value="1"/>
</dbReference>